<keyword evidence="1" id="KW-0732">Signal</keyword>
<reference evidence="2 3" key="1">
    <citation type="journal article" date="2015" name="BMC Genomics">
        <title>Genome mining reveals unlocked bioactive potential of marine Gram-negative bacteria.</title>
        <authorList>
            <person name="Machado H."/>
            <person name="Sonnenschein E.C."/>
            <person name="Melchiorsen J."/>
            <person name="Gram L."/>
        </authorList>
    </citation>
    <scope>NUCLEOTIDE SEQUENCE [LARGE SCALE GENOMIC DNA]</scope>
    <source>
        <strain evidence="2 3">S4054</strain>
    </source>
</reference>
<protein>
    <submittedName>
        <fullName evidence="2">Uncharacterized protein</fullName>
    </submittedName>
</protein>
<sequence length="124" mass="13410">MNKKMLSILAGVLGVAVSFGASASKSWCSGKVVNLQLDKNTRLYATFSGTGDKPLRVSDGSLCSLKTSQGENTFCKALHSQLLVALATQQTVTLWFNNNNGQCPTGSWTNLESKGFYHFRLMKG</sequence>
<comment type="caution">
    <text evidence="2">The sequence shown here is derived from an EMBL/GenBank/DDBJ whole genome shotgun (WGS) entry which is preliminary data.</text>
</comment>
<organism evidence="2 3">
    <name type="scientific">Pseudoalteromonas luteoviolacea S4054</name>
    <dbReference type="NCBI Taxonomy" id="1129367"/>
    <lineage>
        <taxon>Bacteria</taxon>
        <taxon>Pseudomonadati</taxon>
        <taxon>Pseudomonadota</taxon>
        <taxon>Gammaproteobacteria</taxon>
        <taxon>Alteromonadales</taxon>
        <taxon>Pseudoalteromonadaceae</taxon>
        <taxon>Pseudoalteromonas</taxon>
    </lineage>
</organism>
<feature type="chain" id="PRO_5002499631" evidence="1">
    <location>
        <begin position="24"/>
        <end position="124"/>
    </location>
</feature>
<feature type="signal peptide" evidence="1">
    <location>
        <begin position="1"/>
        <end position="23"/>
    </location>
</feature>
<dbReference type="EMBL" id="AUXW01000153">
    <property type="protein sequence ID" value="KKE83119.1"/>
    <property type="molecule type" value="Genomic_DNA"/>
</dbReference>
<evidence type="ECO:0000313" key="2">
    <source>
        <dbReference type="EMBL" id="KKE83119.1"/>
    </source>
</evidence>
<dbReference type="RefSeq" id="WP_046356541.1">
    <property type="nucleotide sequence ID" value="NZ_AUXW01000153.1"/>
</dbReference>
<gene>
    <name evidence="2" type="ORF">N479_15720</name>
</gene>
<accession>A0A0F6ACI4</accession>
<evidence type="ECO:0000313" key="3">
    <source>
        <dbReference type="Proteomes" id="UP000033434"/>
    </source>
</evidence>
<name>A0A0F6ACI4_9GAMM</name>
<evidence type="ECO:0000256" key="1">
    <source>
        <dbReference type="SAM" id="SignalP"/>
    </source>
</evidence>
<proteinExistence type="predicted"/>
<dbReference type="Proteomes" id="UP000033434">
    <property type="component" value="Unassembled WGS sequence"/>
</dbReference>
<dbReference type="PATRIC" id="fig|1129367.4.peg.2974"/>
<dbReference type="AlphaFoldDB" id="A0A0F6ACI4"/>